<proteinExistence type="predicted"/>
<organism evidence="1 2">
    <name type="scientific">Jannaschia pohangensis</name>
    <dbReference type="NCBI Taxonomy" id="390807"/>
    <lineage>
        <taxon>Bacteria</taxon>
        <taxon>Pseudomonadati</taxon>
        <taxon>Pseudomonadota</taxon>
        <taxon>Alphaproteobacteria</taxon>
        <taxon>Rhodobacterales</taxon>
        <taxon>Roseobacteraceae</taxon>
        <taxon>Jannaschia</taxon>
    </lineage>
</organism>
<dbReference type="OrthoDB" id="7857877at2"/>
<sequence>MVAELLDGLTARHGACRVVAYADLSSRMVLVTNSAASTPREALNALCKEAAAALQDNPLTPPETCDVAITTAPDRVQVFLRLPTEDSEALCCICDPHLDLSAFVEEARDCLVRIAAPETDDDGDDA</sequence>
<reference evidence="1 2" key="1">
    <citation type="submission" date="2016-10" db="EMBL/GenBank/DDBJ databases">
        <authorList>
            <person name="de Groot N.N."/>
        </authorList>
    </citation>
    <scope>NUCLEOTIDE SEQUENCE [LARGE SCALE GENOMIC DNA]</scope>
    <source>
        <strain evidence="1 2">DSM 19073</strain>
    </source>
</reference>
<dbReference type="AlphaFoldDB" id="A0A1I3V0P4"/>
<evidence type="ECO:0008006" key="3">
    <source>
        <dbReference type="Google" id="ProtNLM"/>
    </source>
</evidence>
<dbReference type="RefSeq" id="WP_139212426.1">
    <property type="nucleotide sequence ID" value="NZ_FORA01000012.1"/>
</dbReference>
<gene>
    <name evidence="1" type="ORF">SAMN04488095_0061</name>
</gene>
<name>A0A1I3V0P4_9RHOB</name>
<keyword evidence="2" id="KW-1185">Reference proteome</keyword>
<evidence type="ECO:0000313" key="2">
    <source>
        <dbReference type="Proteomes" id="UP000199110"/>
    </source>
</evidence>
<dbReference type="STRING" id="390807.SAMN04488095_0061"/>
<dbReference type="EMBL" id="FORA01000012">
    <property type="protein sequence ID" value="SFJ88998.1"/>
    <property type="molecule type" value="Genomic_DNA"/>
</dbReference>
<accession>A0A1I3V0P4</accession>
<evidence type="ECO:0000313" key="1">
    <source>
        <dbReference type="EMBL" id="SFJ88998.1"/>
    </source>
</evidence>
<dbReference type="Proteomes" id="UP000199110">
    <property type="component" value="Unassembled WGS sequence"/>
</dbReference>
<protein>
    <recommendedName>
        <fullName evidence="3">Roadblock/LAMTOR2 domain-containing protein</fullName>
    </recommendedName>
</protein>